<dbReference type="Proteomes" id="UP001381693">
    <property type="component" value="Unassembled WGS sequence"/>
</dbReference>
<dbReference type="AlphaFoldDB" id="A0AAN8ZSP7"/>
<keyword evidence="2" id="KW-0802">TPR repeat</keyword>
<evidence type="ECO:0000313" key="3">
    <source>
        <dbReference type="EMBL" id="KAK7015558.1"/>
    </source>
</evidence>
<keyword evidence="4" id="KW-1185">Reference proteome</keyword>
<dbReference type="SMART" id="SM00028">
    <property type="entry name" value="TPR"/>
    <property type="match status" value="2"/>
</dbReference>
<feature type="non-terminal residue" evidence="3">
    <location>
        <position position="1"/>
    </location>
</feature>
<dbReference type="GO" id="GO:0051879">
    <property type="term" value="F:Hsp90 protein binding"/>
    <property type="evidence" value="ECO:0007669"/>
    <property type="project" value="TreeGrafter"/>
</dbReference>
<dbReference type="SUPFAM" id="SSF48452">
    <property type="entry name" value="TPR-like"/>
    <property type="match status" value="1"/>
</dbReference>
<dbReference type="Gene3D" id="1.25.40.10">
    <property type="entry name" value="Tetratricopeptide repeat domain"/>
    <property type="match status" value="1"/>
</dbReference>
<dbReference type="InterPro" id="IPR019734">
    <property type="entry name" value="TPR_rpt"/>
</dbReference>
<keyword evidence="1" id="KW-0677">Repeat</keyword>
<dbReference type="EMBL" id="JAXCGZ010023200">
    <property type="protein sequence ID" value="KAK7015558.1"/>
    <property type="molecule type" value="Genomic_DNA"/>
</dbReference>
<proteinExistence type="predicted"/>
<sequence length="86" mass="9336">LEVDGEGDSGGSNTPFLEKVRQSNAACQAGDFETAVALYTEAIALDSHNHILYSNRSAAHIKLTKFAHALQDATKARELNPKWPKV</sequence>
<gene>
    <name evidence="3" type="primary">TTC28_3</name>
    <name evidence="3" type="ORF">SK128_014742</name>
</gene>
<dbReference type="PANTHER" id="PTHR22904">
    <property type="entry name" value="TPR REPEAT CONTAINING PROTEIN"/>
    <property type="match status" value="1"/>
</dbReference>
<dbReference type="PANTHER" id="PTHR22904:SF523">
    <property type="entry name" value="STRESS-INDUCED-PHOSPHOPROTEIN 1"/>
    <property type="match status" value="1"/>
</dbReference>
<evidence type="ECO:0000256" key="2">
    <source>
        <dbReference type="ARBA" id="ARBA00022803"/>
    </source>
</evidence>
<evidence type="ECO:0000313" key="4">
    <source>
        <dbReference type="Proteomes" id="UP001381693"/>
    </source>
</evidence>
<reference evidence="3 4" key="1">
    <citation type="submission" date="2023-11" db="EMBL/GenBank/DDBJ databases">
        <title>Halocaridina rubra genome assembly.</title>
        <authorList>
            <person name="Smith C."/>
        </authorList>
    </citation>
    <scope>NUCLEOTIDE SEQUENCE [LARGE SCALE GENOMIC DNA]</scope>
    <source>
        <strain evidence="3">EP-1</strain>
        <tissue evidence="3">Whole</tissue>
    </source>
</reference>
<protein>
    <submittedName>
        <fullName evidence="3">Tetratricopeptide repeat protein 28</fullName>
    </submittedName>
</protein>
<comment type="caution">
    <text evidence="3">The sequence shown here is derived from an EMBL/GenBank/DDBJ whole genome shotgun (WGS) entry which is preliminary data.</text>
</comment>
<organism evidence="3 4">
    <name type="scientific">Halocaridina rubra</name>
    <name type="common">Hawaiian red shrimp</name>
    <dbReference type="NCBI Taxonomy" id="373956"/>
    <lineage>
        <taxon>Eukaryota</taxon>
        <taxon>Metazoa</taxon>
        <taxon>Ecdysozoa</taxon>
        <taxon>Arthropoda</taxon>
        <taxon>Crustacea</taxon>
        <taxon>Multicrustacea</taxon>
        <taxon>Malacostraca</taxon>
        <taxon>Eumalacostraca</taxon>
        <taxon>Eucarida</taxon>
        <taxon>Decapoda</taxon>
        <taxon>Pleocyemata</taxon>
        <taxon>Caridea</taxon>
        <taxon>Atyoidea</taxon>
        <taxon>Atyidae</taxon>
        <taxon>Halocaridina</taxon>
    </lineage>
</organism>
<evidence type="ECO:0000256" key="1">
    <source>
        <dbReference type="ARBA" id="ARBA00022737"/>
    </source>
</evidence>
<name>A0AAN8ZSP7_HALRR</name>
<dbReference type="InterPro" id="IPR011990">
    <property type="entry name" value="TPR-like_helical_dom_sf"/>
</dbReference>
<accession>A0AAN8ZSP7</accession>